<feature type="region of interest" description="Disordered" evidence="1">
    <location>
        <begin position="180"/>
        <end position="240"/>
    </location>
</feature>
<accession>A0AAF0X1R7</accession>
<feature type="region of interest" description="Disordered" evidence="1">
    <location>
        <begin position="1"/>
        <end position="22"/>
    </location>
</feature>
<feature type="compositionally biased region" description="Basic and acidic residues" evidence="1">
    <location>
        <begin position="63"/>
        <end position="73"/>
    </location>
</feature>
<keyword evidence="3" id="KW-1185">Reference proteome</keyword>
<reference evidence="2" key="2">
    <citation type="submission" date="2022-03" db="EMBL/GenBank/DDBJ databases">
        <title>Draft title - Genomic analysis of global carrot germplasm unveils the trajectory of domestication and the origin of high carotenoid orange carrot.</title>
        <authorList>
            <person name="Iorizzo M."/>
            <person name="Ellison S."/>
            <person name="Senalik D."/>
            <person name="Macko-Podgorni A."/>
            <person name="Grzebelus D."/>
            <person name="Bostan H."/>
            <person name="Rolling W."/>
            <person name="Curaba J."/>
            <person name="Simon P."/>
        </authorList>
    </citation>
    <scope>NUCLEOTIDE SEQUENCE</scope>
    <source>
        <tissue evidence="2">Leaf</tissue>
    </source>
</reference>
<feature type="compositionally biased region" description="Basic and acidic residues" evidence="1">
    <location>
        <begin position="222"/>
        <end position="240"/>
    </location>
</feature>
<proteinExistence type="predicted"/>
<dbReference type="AlphaFoldDB" id="A0AAF0X1R7"/>
<feature type="compositionally biased region" description="Low complexity" evidence="1">
    <location>
        <begin position="184"/>
        <end position="209"/>
    </location>
</feature>
<evidence type="ECO:0000313" key="2">
    <source>
        <dbReference type="EMBL" id="WOG98768.1"/>
    </source>
</evidence>
<sequence length="255" mass="27155">MGCCLSTTVTATPAEPPDHDAVATQNFPEKEVVDQEETVKEVLSETQTPSTSLAKIGNTTHENNSDGVKKPVEEEPETSFVSEMYSISGSFSATTIHDGDEAGEVNQRIVHLSPAKKRSSCVVNARAKRGGLRSLEPSNPRVITKGYKSPGPSSEVLKSRPARGRTACSTLPRRNVGLVEGSGRRSVASSSAASQVIRSRRPAVSSSVSGVTGCPGGRSQVRKLEESQGAEDHEGAFSRESLDNPRVSLECFIFL</sequence>
<feature type="compositionally biased region" description="Polar residues" evidence="1">
    <location>
        <begin position="44"/>
        <end position="62"/>
    </location>
</feature>
<dbReference type="PANTHER" id="PTHR33871">
    <property type="entry name" value="OS05G0503100 PROTEIN-RELATED"/>
    <property type="match status" value="1"/>
</dbReference>
<organism evidence="2 3">
    <name type="scientific">Daucus carota subsp. sativus</name>
    <name type="common">Carrot</name>
    <dbReference type="NCBI Taxonomy" id="79200"/>
    <lineage>
        <taxon>Eukaryota</taxon>
        <taxon>Viridiplantae</taxon>
        <taxon>Streptophyta</taxon>
        <taxon>Embryophyta</taxon>
        <taxon>Tracheophyta</taxon>
        <taxon>Spermatophyta</taxon>
        <taxon>Magnoliopsida</taxon>
        <taxon>eudicotyledons</taxon>
        <taxon>Gunneridae</taxon>
        <taxon>Pentapetalae</taxon>
        <taxon>asterids</taxon>
        <taxon>campanulids</taxon>
        <taxon>Apiales</taxon>
        <taxon>Apiaceae</taxon>
        <taxon>Apioideae</taxon>
        <taxon>Scandiceae</taxon>
        <taxon>Daucinae</taxon>
        <taxon>Daucus</taxon>
        <taxon>Daucus sect. Daucus</taxon>
    </lineage>
</organism>
<dbReference type="KEGG" id="dcr:108217786"/>
<name>A0AAF0X1R7_DAUCS</name>
<protein>
    <submittedName>
        <fullName evidence="2">Uncharacterized protein</fullName>
    </submittedName>
</protein>
<gene>
    <name evidence="2" type="ORF">DCAR_0418113</name>
</gene>
<feature type="compositionally biased region" description="Polar residues" evidence="1">
    <location>
        <begin position="1"/>
        <end position="11"/>
    </location>
</feature>
<evidence type="ECO:0000313" key="3">
    <source>
        <dbReference type="Proteomes" id="UP000077755"/>
    </source>
</evidence>
<reference evidence="2" key="1">
    <citation type="journal article" date="2016" name="Nat. Genet.">
        <title>A high-quality carrot genome assembly provides new insights into carotenoid accumulation and asterid genome evolution.</title>
        <authorList>
            <person name="Iorizzo M."/>
            <person name="Ellison S."/>
            <person name="Senalik D."/>
            <person name="Zeng P."/>
            <person name="Satapoomin P."/>
            <person name="Huang J."/>
            <person name="Bowman M."/>
            <person name="Iovene M."/>
            <person name="Sanseverino W."/>
            <person name="Cavagnaro P."/>
            <person name="Yildiz M."/>
            <person name="Macko-Podgorni A."/>
            <person name="Moranska E."/>
            <person name="Grzebelus E."/>
            <person name="Grzebelus D."/>
            <person name="Ashrafi H."/>
            <person name="Zheng Z."/>
            <person name="Cheng S."/>
            <person name="Spooner D."/>
            <person name="Van Deynze A."/>
            <person name="Simon P."/>
        </authorList>
    </citation>
    <scope>NUCLEOTIDE SEQUENCE</scope>
    <source>
        <tissue evidence="2">Leaf</tissue>
    </source>
</reference>
<dbReference type="Proteomes" id="UP000077755">
    <property type="component" value="Chromosome 4"/>
</dbReference>
<feature type="region of interest" description="Disordered" evidence="1">
    <location>
        <begin position="42"/>
        <end position="75"/>
    </location>
</feature>
<feature type="region of interest" description="Disordered" evidence="1">
    <location>
        <begin position="132"/>
        <end position="167"/>
    </location>
</feature>
<dbReference type="EMBL" id="CP093346">
    <property type="protein sequence ID" value="WOG98768.1"/>
    <property type="molecule type" value="Genomic_DNA"/>
</dbReference>
<evidence type="ECO:0000256" key="1">
    <source>
        <dbReference type="SAM" id="MobiDB-lite"/>
    </source>
</evidence>
<dbReference type="PANTHER" id="PTHR33871:SF1">
    <property type="entry name" value="OS05G0503100 PROTEIN"/>
    <property type="match status" value="1"/>
</dbReference>